<accession>A0ABS4KSI6</accession>
<dbReference type="EMBL" id="JAGGLM010000009">
    <property type="protein sequence ID" value="MBP2032999.1"/>
    <property type="molecule type" value="Genomic_DNA"/>
</dbReference>
<gene>
    <name evidence="1" type="ORF">J2Z42_001678</name>
</gene>
<dbReference type="RefSeq" id="WP_209702155.1">
    <property type="nucleotide sequence ID" value="NZ_JAGGLM010000009.1"/>
</dbReference>
<keyword evidence="2" id="KW-1185">Reference proteome</keyword>
<reference evidence="1 2" key="1">
    <citation type="submission" date="2021-03" db="EMBL/GenBank/DDBJ databases">
        <title>Genomic Encyclopedia of Type Strains, Phase IV (KMG-IV): sequencing the most valuable type-strain genomes for metagenomic binning, comparative biology and taxonomic classification.</title>
        <authorList>
            <person name="Goeker M."/>
        </authorList>
    </citation>
    <scope>NUCLEOTIDE SEQUENCE [LARGE SCALE GENOMIC DNA]</scope>
    <source>
        <strain evidence="1 2">DSM 28783</strain>
    </source>
</reference>
<sequence length="119" mass="14156">MGYYNSQYEDYYNQLKRGVKYSPRYDKISNKNNRFDKINFITKRIIRDLSGVLILSIIIGVCKIIQTPQTKTVYNYSKKVVSETYDYNNLKHNLRNIDLKEMESEAKSMINRLQINISQ</sequence>
<organism evidence="1 2">
    <name type="scientific">Clostridium algifaecis</name>
    <dbReference type="NCBI Taxonomy" id="1472040"/>
    <lineage>
        <taxon>Bacteria</taxon>
        <taxon>Bacillati</taxon>
        <taxon>Bacillota</taxon>
        <taxon>Clostridia</taxon>
        <taxon>Eubacteriales</taxon>
        <taxon>Clostridiaceae</taxon>
        <taxon>Clostridium</taxon>
    </lineage>
</organism>
<comment type="caution">
    <text evidence="1">The sequence shown here is derived from an EMBL/GenBank/DDBJ whole genome shotgun (WGS) entry which is preliminary data.</text>
</comment>
<evidence type="ECO:0000313" key="1">
    <source>
        <dbReference type="EMBL" id="MBP2032999.1"/>
    </source>
</evidence>
<protein>
    <submittedName>
        <fullName evidence="1">Uncharacterized protein</fullName>
    </submittedName>
</protein>
<proteinExistence type="predicted"/>
<name>A0ABS4KSI6_9CLOT</name>
<dbReference type="Proteomes" id="UP001519307">
    <property type="component" value="Unassembled WGS sequence"/>
</dbReference>
<evidence type="ECO:0000313" key="2">
    <source>
        <dbReference type="Proteomes" id="UP001519307"/>
    </source>
</evidence>